<organism evidence="2 3">
    <name type="scientific">Polyplax serrata</name>
    <name type="common">Common mouse louse</name>
    <dbReference type="NCBI Taxonomy" id="468196"/>
    <lineage>
        <taxon>Eukaryota</taxon>
        <taxon>Metazoa</taxon>
        <taxon>Ecdysozoa</taxon>
        <taxon>Arthropoda</taxon>
        <taxon>Hexapoda</taxon>
        <taxon>Insecta</taxon>
        <taxon>Pterygota</taxon>
        <taxon>Neoptera</taxon>
        <taxon>Paraneoptera</taxon>
        <taxon>Psocodea</taxon>
        <taxon>Troctomorpha</taxon>
        <taxon>Phthiraptera</taxon>
        <taxon>Anoplura</taxon>
        <taxon>Polyplacidae</taxon>
        <taxon>Polyplax</taxon>
    </lineage>
</organism>
<evidence type="ECO:0000256" key="1">
    <source>
        <dbReference type="SAM" id="MobiDB-lite"/>
    </source>
</evidence>
<dbReference type="AlphaFoldDB" id="A0AAN8PLU5"/>
<accession>A0AAN8PLU5</accession>
<proteinExistence type="predicted"/>
<evidence type="ECO:0000313" key="3">
    <source>
        <dbReference type="Proteomes" id="UP001372834"/>
    </source>
</evidence>
<name>A0AAN8PLU5_POLSC</name>
<evidence type="ECO:0000313" key="2">
    <source>
        <dbReference type="EMBL" id="KAK6638526.1"/>
    </source>
</evidence>
<feature type="region of interest" description="Disordered" evidence="1">
    <location>
        <begin position="64"/>
        <end position="94"/>
    </location>
</feature>
<comment type="caution">
    <text evidence="2">The sequence shown here is derived from an EMBL/GenBank/DDBJ whole genome shotgun (WGS) entry which is preliminary data.</text>
</comment>
<dbReference type="EMBL" id="JAWJWE010000003">
    <property type="protein sequence ID" value="KAK6638526.1"/>
    <property type="molecule type" value="Genomic_DNA"/>
</dbReference>
<reference evidence="2 3" key="1">
    <citation type="submission" date="2023-10" db="EMBL/GenBank/DDBJ databases">
        <title>Genomes of two closely related lineages of the louse Polyplax serrata with different host specificities.</title>
        <authorList>
            <person name="Martinu J."/>
            <person name="Tarabai H."/>
            <person name="Stefka J."/>
            <person name="Hypsa V."/>
        </authorList>
    </citation>
    <scope>NUCLEOTIDE SEQUENCE [LARGE SCALE GENOMIC DNA]</scope>
    <source>
        <strain evidence="2">HR10_N</strain>
    </source>
</reference>
<sequence>MKTRERERERREESSAIPASKLGKLEKFVIPESVGTKRHGKRKGWKVVGGGFIDFPPHSFRTLPSSRLRSPTPCPESVGKSRKDSSLIWACKTS</sequence>
<gene>
    <name evidence="2" type="ORF">RUM43_006793</name>
</gene>
<protein>
    <submittedName>
        <fullName evidence="2">Uncharacterized protein</fullName>
    </submittedName>
</protein>
<dbReference type="Proteomes" id="UP001372834">
    <property type="component" value="Unassembled WGS sequence"/>
</dbReference>